<gene>
    <name evidence="5" type="ORF">LTR62_000168</name>
</gene>
<evidence type="ECO:0000259" key="3">
    <source>
        <dbReference type="Pfam" id="PF01408"/>
    </source>
</evidence>
<evidence type="ECO:0008006" key="7">
    <source>
        <dbReference type="Google" id="ProtNLM"/>
    </source>
</evidence>
<dbReference type="Proteomes" id="UP001310890">
    <property type="component" value="Unassembled WGS sequence"/>
</dbReference>
<dbReference type="InterPro" id="IPR036291">
    <property type="entry name" value="NAD(P)-bd_dom_sf"/>
</dbReference>
<comment type="similarity">
    <text evidence="1">Belongs to the Gfo/Idh/MocA family.</text>
</comment>
<feature type="domain" description="Gfo/Idh/MocA-like oxidoreductase N-terminal" evidence="3">
    <location>
        <begin position="6"/>
        <end position="126"/>
    </location>
</feature>
<feature type="domain" description="Gfo/Idh/MocA-like oxidoreductase C-terminal" evidence="4">
    <location>
        <begin position="142"/>
        <end position="359"/>
    </location>
</feature>
<evidence type="ECO:0000256" key="2">
    <source>
        <dbReference type="ARBA" id="ARBA00023002"/>
    </source>
</evidence>
<protein>
    <recommendedName>
        <fullName evidence="7">NAD binding Rossmann fold oxidoreductase</fullName>
    </recommendedName>
</protein>
<evidence type="ECO:0000256" key="1">
    <source>
        <dbReference type="ARBA" id="ARBA00010928"/>
    </source>
</evidence>
<evidence type="ECO:0000259" key="4">
    <source>
        <dbReference type="Pfam" id="PF02894"/>
    </source>
</evidence>
<sequence>MTSKPFNVAIIGYGLSAKVFHIPLIQGLPSDFKICGIVQRSPKANDDAGKDLPGVKIWRSFDEANAEKDVDVVVVTTIPETHFDMCKAALQAGKHVVVEKPFVPTLKEADELLKIATRTGKLLTVYQNRRWDADFLTLQQVLREGSLGEISEFETHYDRHRPDPPPDTWKVREAPGHGSIFDLGTHTIDQVYCLFGRPQGVTGFITTQRREKIPGGAHDSHTLILQYKDGPMVTVKAAIVSPEEKQLRYWIRGTTGSFKKFGVDVQEDQLKAGKRPGDEGFGVDPPGLYGTLTKIVGGMPKAETFPTVEPKTYEEFYRLFAKALRGESEVPVKPEDAKACLSIIEAAFLSSRDGRTVSLREP</sequence>
<evidence type="ECO:0000313" key="6">
    <source>
        <dbReference type="Proteomes" id="UP001310890"/>
    </source>
</evidence>
<organism evidence="5 6">
    <name type="scientific">Meristemomyces frigidus</name>
    <dbReference type="NCBI Taxonomy" id="1508187"/>
    <lineage>
        <taxon>Eukaryota</taxon>
        <taxon>Fungi</taxon>
        <taxon>Dikarya</taxon>
        <taxon>Ascomycota</taxon>
        <taxon>Pezizomycotina</taxon>
        <taxon>Dothideomycetes</taxon>
        <taxon>Dothideomycetidae</taxon>
        <taxon>Mycosphaerellales</taxon>
        <taxon>Teratosphaeriaceae</taxon>
        <taxon>Meristemomyces</taxon>
    </lineage>
</organism>
<dbReference type="Gene3D" id="3.30.360.10">
    <property type="entry name" value="Dihydrodipicolinate Reductase, domain 2"/>
    <property type="match status" value="1"/>
</dbReference>
<keyword evidence="2" id="KW-0560">Oxidoreductase</keyword>
<dbReference type="Gene3D" id="3.40.50.720">
    <property type="entry name" value="NAD(P)-binding Rossmann-like Domain"/>
    <property type="match status" value="1"/>
</dbReference>
<accession>A0AAN7YL31</accession>
<dbReference type="InterPro" id="IPR000683">
    <property type="entry name" value="Gfo/Idh/MocA-like_OxRdtase_N"/>
</dbReference>
<dbReference type="SUPFAM" id="SSF51735">
    <property type="entry name" value="NAD(P)-binding Rossmann-fold domains"/>
    <property type="match status" value="1"/>
</dbReference>
<dbReference type="EMBL" id="JAVRRL010000001">
    <property type="protein sequence ID" value="KAK5118957.1"/>
    <property type="molecule type" value="Genomic_DNA"/>
</dbReference>
<evidence type="ECO:0000313" key="5">
    <source>
        <dbReference type="EMBL" id="KAK5118957.1"/>
    </source>
</evidence>
<dbReference type="AlphaFoldDB" id="A0AAN7YL31"/>
<comment type="caution">
    <text evidence="5">The sequence shown here is derived from an EMBL/GenBank/DDBJ whole genome shotgun (WGS) entry which is preliminary data.</text>
</comment>
<reference evidence="5" key="1">
    <citation type="submission" date="2023-08" db="EMBL/GenBank/DDBJ databases">
        <title>Black Yeasts Isolated from many extreme environments.</title>
        <authorList>
            <person name="Coleine C."/>
            <person name="Stajich J.E."/>
            <person name="Selbmann L."/>
        </authorList>
    </citation>
    <scope>NUCLEOTIDE SEQUENCE</scope>
    <source>
        <strain evidence="5">CCFEE 5401</strain>
    </source>
</reference>
<dbReference type="InterPro" id="IPR051317">
    <property type="entry name" value="Gfo/Idh/MocA_oxidoreduct"/>
</dbReference>
<dbReference type="Pfam" id="PF02894">
    <property type="entry name" value="GFO_IDH_MocA_C"/>
    <property type="match status" value="1"/>
</dbReference>
<dbReference type="InterPro" id="IPR004104">
    <property type="entry name" value="Gfo/Idh/MocA-like_OxRdtase_C"/>
</dbReference>
<dbReference type="PANTHER" id="PTHR43708:SF5">
    <property type="entry name" value="CONSERVED EXPRESSED OXIDOREDUCTASE (EUROFUNG)-RELATED"/>
    <property type="match status" value="1"/>
</dbReference>
<dbReference type="PANTHER" id="PTHR43708">
    <property type="entry name" value="CONSERVED EXPRESSED OXIDOREDUCTASE (EUROFUNG)"/>
    <property type="match status" value="1"/>
</dbReference>
<dbReference type="GO" id="GO:0000166">
    <property type="term" value="F:nucleotide binding"/>
    <property type="evidence" value="ECO:0007669"/>
    <property type="project" value="InterPro"/>
</dbReference>
<proteinExistence type="inferred from homology"/>
<name>A0AAN7YL31_9PEZI</name>
<dbReference type="Pfam" id="PF01408">
    <property type="entry name" value="GFO_IDH_MocA"/>
    <property type="match status" value="1"/>
</dbReference>
<dbReference type="GO" id="GO:0016491">
    <property type="term" value="F:oxidoreductase activity"/>
    <property type="evidence" value="ECO:0007669"/>
    <property type="project" value="UniProtKB-KW"/>
</dbReference>